<sequence>MDKVRVQDGDDRSSESVDLSALNDNETDDFGRRILAHQREKLAQQNEQNRSLFPRARPRPLRPKTLDPLVTVGGTLTEKTRPSHQRNASEGDYKTTPGLNVPQEWGRRAKRREWQRRSVSDENRIIRQDKDSIFPIHTLYTGDDGSVISPVVSPGGGFIRPSVEDTPPSMTRKRLMSSPSSMRHMNTTLPDVQSEKGDLGFNDESMLVSTPAAVNRRDRKIDAMMKGEIHAVEKQGIAKRRVSEILERPGSAPSSDLASRVAKRRERRLSDKENAAEAVDDGVEATAAVETRKTQRSHSRSDSIALLRTLARVSNSMSPQPAARTEEPPVSSGTDGPGAGSGKTGTARDRLEARRVRINDDKARRQEAAEIEATPAPRDHGREQAHKTPVVTGAWIDTPGRPQESQPPNVTDVASDTQHSRVSALKAASTNHRTSKRGLAEPSHPKSALEAVVADAKMSRDPELGDSTLASLENIVKPDLERTSSNTVDDLSKDIPTDAESLKHLTQSEKDRRQEDLALEALNKRLRSTRTTIKDAARGIRRIENQMEQLPEERASSGTAAEEVHELVYTDGQQIPPWPRHLKPYTQPHNSRTICEHCGGSYTSVYSALWTETREFFFTYTGPNHDRPRPTAIGWAVLLWILWYFVESSLCDPWGYSRIAEAHFPFALPALLLKPFRWLGWMEYPVGRWFGEMVFEPVLHFVSGGGLNPAPMKVPIPAIPAGAGERRLYESVTTGTPYSEWIRATATALSGATTRMAQSVGDALDQASAGRIWDDEYLEFKEWALTADVKTKMPIDFQLTEAQRQQQQDARNFATKVLGGAYATYSKLPTQSARFQAIRPFYRIATAGGPIKGQIPVPLGGTNESLVDAAIALEEMYATDVSVTLTVAGTGLGLTPLILSGHERLQKECLKPFLEAGEEGEPLASVVHSEPQGSANWLEKGGEGLQTTAVKDGDVWVVNGEKLWTTNSPGWDSRGADLQCLVCRQVREAGAPQDPHADPSASIIVFCLTRETIASNSPEAYEILDEPELAGHPATSGPHTRFTNLRIPSSFVLAQGTAAAQLIEQSFTASAALVAAFATSIMRFAFDAALSFAKADSRGGAVPIIERQSVADLLMDTKMRLDTTRLLTWKALHALEKGPGDFPSRQELCLEAKIYGSENAVKSVVDCMKVVGMTSYRTDQPFARLLNDAMCLPLFDGGNVGVRRRQFEKILKMENYESTWGGLTIPGHAQDDAMGSRNLRPANSYFTFRYPSPSAHLLPNS</sequence>
<dbReference type="InterPro" id="IPR009100">
    <property type="entry name" value="AcylCoA_DH/oxidase_NM_dom_sf"/>
</dbReference>
<feature type="compositionally biased region" description="Polar residues" evidence="5">
    <location>
        <begin position="403"/>
        <end position="421"/>
    </location>
</feature>
<accession>A0A2S6CFP4</accession>
<dbReference type="EMBL" id="PNEN01000453">
    <property type="protein sequence ID" value="PPJ58560.1"/>
    <property type="molecule type" value="Genomic_DNA"/>
</dbReference>
<dbReference type="Gene3D" id="1.20.140.10">
    <property type="entry name" value="Butyryl-CoA Dehydrogenase, subunit A, domain 3"/>
    <property type="match status" value="1"/>
</dbReference>
<feature type="compositionally biased region" description="Polar residues" evidence="5">
    <location>
        <begin position="177"/>
        <end position="186"/>
    </location>
</feature>
<feature type="compositionally biased region" description="Basic and acidic residues" evidence="5">
    <location>
        <begin position="490"/>
        <end position="512"/>
    </location>
</feature>
<keyword evidence="9" id="KW-1185">Reference proteome</keyword>
<name>A0A2S6CFP4_9PEZI</name>
<dbReference type="GO" id="GO:0046359">
    <property type="term" value="P:butyrate catabolic process"/>
    <property type="evidence" value="ECO:0007669"/>
    <property type="project" value="TreeGrafter"/>
</dbReference>
<dbReference type="CDD" id="cd00567">
    <property type="entry name" value="ACAD"/>
    <property type="match status" value="1"/>
</dbReference>
<comment type="cofactor">
    <cofactor evidence="1">
        <name>FAD</name>
        <dbReference type="ChEBI" id="CHEBI:57692"/>
    </cofactor>
</comment>
<protein>
    <recommendedName>
        <fullName evidence="10">Acyl-CoA dehydrogenase/oxidase C-terminal domain-containing protein</fullName>
    </recommendedName>
</protein>
<dbReference type="SUPFAM" id="SSF47203">
    <property type="entry name" value="Acyl-CoA dehydrogenase C-terminal domain-like"/>
    <property type="match status" value="1"/>
</dbReference>
<dbReference type="PANTHER" id="PTHR43884">
    <property type="entry name" value="ACYL-COA DEHYDROGENASE"/>
    <property type="match status" value="1"/>
</dbReference>
<reference evidence="9" key="1">
    <citation type="journal article" date="2017" name="bioRxiv">
        <title>Conservation of a gene cluster reveals novel cercosporin biosynthetic mechanisms and extends production to the genus Colletotrichum.</title>
        <authorList>
            <person name="de Jonge R."/>
            <person name="Ebert M.K."/>
            <person name="Huitt-Roehl C.R."/>
            <person name="Pal P."/>
            <person name="Suttle J.C."/>
            <person name="Spanner R.E."/>
            <person name="Neubauer J.D."/>
            <person name="Jurick W.M.II."/>
            <person name="Stott K.A."/>
            <person name="Secor G.A."/>
            <person name="Thomma B.P.H.J."/>
            <person name="Van de Peer Y."/>
            <person name="Townsend C.A."/>
            <person name="Bolton M.D."/>
        </authorList>
    </citation>
    <scope>NUCLEOTIDE SEQUENCE [LARGE SCALE GENOMIC DNA]</scope>
    <source>
        <strain evidence="9">CBS538.71</strain>
    </source>
</reference>
<evidence type="ECO:0000256" key="3">
    <source>
        <dbReference type="ARBA" id="ARBA00022630"/>
    </source>
</evidence>
<dbReference type="GO" id="GO:0003995">
    <property type="term" value="F:acyl-CoA dehydrogenase activity"/>
    <property type="evidence" value="ECO:0007669"/>
    <property type="project" value="TreeGrafter"/>
</dbReference>
<dbReference type="GO" id="GO:0050660">
    <property type="term" value="F:flavin adenine dinucleotide binding"/>
    <property type="evidence" value="ECO:0007669"/>
    <property type="project" value="InterPro"/>
</dbReference>
<feature type="domain" description="Acyl-CoA dehydrogenase/oxidase N-terminal" evidence="7">
    <location>
        <begin position="800"/>
        <end position="914"/>
    </location>
</feature>
<evidence type="ECO:0000313" key="8">
    <source>
        <dbReference type="EMBL" id="PPJ58560.1"/>
    </source>
</evidence>
<evidence type="ECO:0008006" key="10">
    <source>
        <dbReference type="Google" id="ProtNLM"/>
    </source>
</evidence>
<evidence type="ECO:0000256" key="2">
    <source>
        <dbReference type="ARBA" id="ARBA00009347"/>
    </source>
</evidence>
<feature type="region of interest" description="Disordered" evidence="5">
    <location>
        <begin position="158"/>
        <end position="186"/>
    </location>
</feature>
<evidence type="ECO:0000259" key="6">
    <source>
        <dbReference type="Pfam" id="PF00441"/>
    </source>
</evidence>
<keyword evidence="4" id="KW-0274">FAD</keyword>
<feature type="region of interest" description="Disordered" evidence="5">
    <location>
        <begin position="1"/>
        <end position="101"/>
    </location>
</feature>
<dbReference type="Pfam" id="PF00441">
    <property type="entry name" value="Acyl-CoA_dh_1"/>
    <property type="match status" value="1"/>
</dbReference>
<dbReference type="SUPFAM" id="SSF56645">
    <property type="entry name" value="Acyl-CoA dehydrogenase NM domain-like"/>
    <property type="match status" value="1"/>
</dbReference>
<dbReference type="InterPro" id="IPR009075">
    <property type="entry name" value="AcylCo_DH/oxidase_C"/>
</dbReference>
<gene>
    <name evidence="8" type="ORF">CBER1_06664</name>
</gene>
<evidence type="ECO:0000256" key="4">
    <source>
        <dbReference type="ARBA" id="ARBA00022827"/>
    </source>
</evidence>
<dbReference type="Proteomes" id="UP000237631">
    <property type="component" value="Unassembled WGS sequence"/>
</dbReference>
<organism evidence="8 9">
    <name type="scientific">Cercospora berteroae</name>
    <dbReference type="NCBI Taxonomy" id="357750"/>
    <lineage>
        <taxon>Eukaryota</taxon>
        <taxon>Fungi</taxon>
        <taxon>Dikarya</taxon>
        <taxon>Ascomycota</taxon>
        <taxon>Pezizomycotina</taxon>
        <taxon>Dothideomycetes</taxon>
        <taxon>Dothideomycetidae</taxon>
        <taxon>Mycosphaerellales</taxon>
        <taxon>Mycosphaerellaceae</taxon>
        <taxon>Cercospora</taxon>
    </lineage>
</organism>
<feature type="compositionally biased region" description="Basic and acidic residues" evidence="5">
    <location>
        <begin position="377"/>
        <end position="386"/>
    </location>
</feature>
<dbReference type="OrthoDB" id="3439035at2759"/>
<feature type="compositionally biased region" description="Basic and acidic residues" evidence="5">
    <location>
        <begin position="1"/>
        <end position="15"/>
    </location>
</feature>
<proteinExistence type="inferred from homology"/>
<dbReference type="InterPro" id="IPR046373">
    <property type="entry name" value="Acyl-CoA_Oxase/DH_mid-dom_sf"/>
</dbReference>
<feature type="region of interest" description="Disordered" evidence="5">
    <location>
        <begin position="481"/>
        <end position="512"/>
    </location>
</feature>
<evidence type="ECO:0000259" key="7">
    <source>
        <dbReference type="Pfam" id="PF02771"/>
    </source>
</evidence>
<evidence type="ECO:0000313" key="9">
    <source>
        <dbReference type="Proteomes" id="UP000237631"/>
    </source>
</evidence>
<dbReference type="Gene3D" id="2.40.110.10">
    <property type="entry name" value="Butyryl-CoA Dehydrogenase, subunit A, domain 2"/>
    <property type="match status" value="1"/>
</dbReference>
<comment type="similarity">
    <text evidence="2">Belongs to the acyl-CoA dehydrogenase family.</text>
</comment>
<feature type="compositionally biased region" description="Basic and acidic residues" evidence="5">
    <location>
        <begin position="29"/>
        <end position="42"/>
    </location>
</feature>
<evidence type="ECO:0000256" key="1">
    <source>
        <dbReference type="ARBA" id="ARBA00001974"/>
    </source>
</evidence>
<dbReference type="AlphaFoldDB" id="A0A2S6CFP4"/>
<feature type="compositionally biased region" description="Basic and acidic residues" evidence="5">
    <location>
        <begin position="346"/>
        <end position="368"/>
    </location>
</feature>
<feature type="region of interest" description="Disordered" evidence="5">
    <location>
        <begin position="245"/>
        <end position="448"/>
    </location>
</feature>
<evidence type="ECO:0000256" key="5">
    <source>
        <dbReference type="SAM" id="MobiDB-lite"/>
    </source>
</evidence>
<dbReference type="STRING" id="357750.A0A2S6CFP4"/>
<dbReference type="InterPro" id="IPR013786">
    <property type="entry name" value="AcylCoA_DH/ox_N"/>
</dbReference>
<dbReference type="Gene3D" id="1.10.540.10">
    <property type="entry name" value="Acyl-CoA dehydrogenase/oxidase, N-terminal domain"/>
    <property type="match status" value="1"/>
</dbReference>
<keyword evidence="3" id="KW-0285">Flavoprotein</keyword>
<dbReference type="InterPro" id="IPR036250">
    <property type="entry name" value="AcylCo_DH-like_C"/>
</dbReference>
<feature type="domain" description="Acyl-CoA dehydrogenase/oxidase C-terminal" evidence="6">
    <location>
        <begin position="1063"/>
        <end position="1198"/>
    </location>
</feature>
<dbReference type="Pfam" id="PF02771">
    <property type="entry name" value="Acyl-CoA_dh_N"/>
    <property type="match status" value="1"/>
</dbReference>
<dbReference type="InterPro" id="IPR037069">
    <property type="entry name" value="AcylCoA_DH/ox_N_sf"/>
</dbReference>
<dbReference type="PANTHER" id="PTHR43884:SF12">
    <property type="entry name" value="ISOVALERYL-COA DEHYDROGENASE, MITOCHONDRIAL-RELATED"/>
    <property type="match status" value="1"/>
</dbReference>
<comment type="caution">
    <text evidence="8">The sequence shown here is derived from an EMBL/GenBank/DDBJ whole genome shotgun (WGS) entry which is preliminary data.</text>
</comment>
<dbReference type="GO" id="GO:0033539">
    <property type="term" value="P:fatty acid beta-oxidation using acyl-CoA dehydrogenase"/>
    <property type="evidence" value="ECO:0007669"/>
    <property type="project" value="TreeGrafter"/>
</dbReference>